<reference evidence="15 16" key="1">
    <citation type="submission" date="2024-03" db="EMBL/GenBank/DDBJ databases">
        <title>The genome assembly and annotation of the cricket Gryllus longicercus Weissman &amp; Gray.</title>
        <authorList>
            <person name="Szrajer S."/>
            <person name="Gray D."/>
            <person name="Ylla G."/>
        </authorList>
    </citation>
    <scope>NUCLEOTIDE SEQUENCE [LARGE SCALE GENOMIC DNA]</scope>
    <source>
        <strain evidence="15">DAG 2021-001</strain>
        <tissue evidence="15">Whole body minus gut</tissue>
    </source>
</reference>
<dbReference type="AlphaFoldDB" id="A0AAN9VBE6"/>
<dbReference type="PRINTS" id="PR00385">
    <property type="entry name" value="P450"/>
</dbReference>
<dbReference type="GO" id="GO:0016705">
    <property type="term" value="F:oxidoreductase activity, acting on paired donors, with incorporation or reduction of molecular oxygen"/>
    <property type="evidence" value="ECO:0007669"/>
    <property type="project" value="InterPro"/>
</dbReference>
<protein>
    <recommendedName>
        <fullName evidence="17">Cytochrome P450</fullName>
    </recommendedName>
</protein>
<evidence type="ECO:0000256" key="4">
    <source>
        <dbReference type="ARBA" id="ARBA00010617"/>
    </source>
</evidence>
<evidence type="ECO:0000256" key="2">
    <source>
        <dbReference type="ARBA" id="ARBA00004174"/>
    </source>
</evidence>
<evidence type="ECO:0008006" key="17">
    <source>
        <dbReference type="Google" id="ProtNLM"/>
    </source>
</evidence>
<keyword evidence="11 14" id="KW-0503">Monooxygenase</keyword>
<evidence type="ECO:0000313" key="16">
    <source>
        <dbReference type="Proteomes" id="UP001378592"/>
    </source>
</evidence>
<dbReference type="CDD" id="cd20628">
    <property type="entry name" value="CYP4"/>
    <property type="match status" value="1"/>
</dbReference>
<evidence type="ECO:0000256" key="8">
    <source>
        <dbReference type="ARBA" id="ARBA00022848"/>
    </source>
</evidence>
<dbReference type="GO" id="GO:0020037">
    <property type="term" value="F:heme binding"/>
    <property type="evidence" value="ECO:0007669"/>
    <property type="project" value="InterPro"/>
</dbReference>
<evidence type="ECO:0000256" key="1">
    <source>
        <dbReference type="ARBA" id="ARBA00001971"/>
    </source>
</evidence>
<evidence type="ECO:0000256" key="5">
    <source>
        <dbReference type="ARBA" id="ARBA00022617"/>
    </source>
</evidence>
<keyword evidence="8" id="KW-0492">Microsome</keyword>
<evidence type="ECO:0000256" key="13">
    <source>
        <dbReference type="PIRSR" id="PIRSR602401-1"/>
    </source>
</evidence>
<comment type="similarity">
    <text evidence="4 14">Belongs to the cytochrome P450 family.</text>
</comment>
<dbReference type="InterPro" id="IPR001128">
    <property type="entry name" value="Cyt_P450"/>
</dbReference>
<dbReference type="InterPro" id="IPR002401">
    <property type="entry name" value="Cyt_P450_E_grp-I"/>
</dbReference>
<evidence type="ECO:0000256" key="11">
    <source>
        <dbReference type="ARBA" id="ARBA00023033"/>
    </source>
</evidence>
<organism evidence="15 16">
    <name type="scientific">Gryllus longicercus</name>
    <dbReference type="NCBI Taxonomy" id="2509291"/>
    <lineage>
        <taxon>Eukaryota</taxon>
        <taxon>Metazoa</taxon>
        <taxon>Ecdysozoa</taxon>
        <taxon>Arthropoda</taxon>
        <taxon>Hexapoda</taxon>
        <taxon>Insecta</taxon>
        <taxon>Pterygota</taxon>
        <taxon>Neoptera</taxon>
        <taxon>Polyneoptera</taxon>
        <taxon>Orthoptera</taxon>
        <taxon>Ensifera</taxon>
        <taxon>Gryllidea</taxon>
        <taxon>Grylloidea</taxon>
        <taxon>Gryllidae</taxon>
        <taxon>Gryllinae</taxon>
        <taxon>Gryllus</taxon>
    </lineage>
</organism>
<dbReference type="InterPro" id="IPR036396">
    <property type="entry name" value="Cyt_P450_sf"/>
</dbReference>
<name>A0AAN9VBE6_9ORTH</name>
<keyword evidence="9 14" id="KW-0560">Oxidoreductase</keyword>
<evidence type="ECO:0000256" key="6">
    <source>
        <dbReference type="ARBA" id="ARBA00022723"/>
    </source>
</evidence>
<dbReference type="Gene3D" id="1.10.630.10">
    <property type="entry name" value="Cytochrome P450"/>
    <property type="match status" value="1"/>
</dbReference>
<dbReference type="PROSITE" id="PS00086">
    <property type="entry name" value="CYTOCHROME_P450"/>
    <property type="match status" value="1"/>
</dbReference>
<evidence type="ECO:0000256" key="3">
    <source>
        <dbReference type="ARBA" id="ARBA00004406"/>
    </source>
</evidence>
<keyword evidence="5 13" id="KW-0349">Heme</keyword>
<dbReference type="GO" id="GO:0005506">
    <property type="term" value="F:iron ion binding"/>
    <property type="evidence" value="ECO:0007669"/>
    <property type="project" value="InterPro"/>
</dbReference>
<evidence type="ECO:0000313" key="15">
    <source>
        <dbReference type="EMBL" id="KAK7861805.1"/>
    </source>
</evidence>
<feature type="binding site" description="axial binding residue" evidence="13">
    <location>
        <position position="364"/>
    </location>
    <ligand>
        <name>heme</name>
        <dbReference type="ChEBI" id="CHEBI:30413"/>
    </ligand>
    <ligandPart>
        <name>Fe</name>
        <dbReference type="ChEBI" id="CHEBI:18248"/>
    </ligandPart>
</feature>
<keyword evidence="6 13" id="KW-0479">Metal-binding</keyword>
<evidence type="ECO:0000256" key="9">
    <source>
        <dbReference type="ARBA" id="ARBA00023002"/>
    </source>
</evidence>
<dbReference type="Pfam" id="PF00067">
    <property type="entry name" value="p450"/>
    <property type="match status" value="1"/>
</dbReference>
<keyword evidence="7" id="KW-0256">Endoplasmic reticulum</keyword>
<accession>A0AAN9VBE6</accession>
<evidence type="ECO:0000256" key="14">
    <source>
        <dbReference type="RuleBase" id="RU000461"/>
    </source>
</evidence>
<proteinExistence type="inferred from homology"/>
<gene>
    <name evidence="15" type="ORF">R5R35_000573</name>
</gene>
<comment type="subcellular location">
    <subcellularLocation>
        <location evidence="3">Endoplasmic reticulum membrane</location>
        <topology evidence="3">Peripheral membrane protein</topology>
    </subcellularLocation>
    <subcellularLocation>
        <location evidence="2">Microsome membrane</location>
        <topology evidence="2">Peripheral membrane protein</topology>
    </subcellularLocation>
</comment>
<dbReference type="Proteomes" id="UP001378592">
    <property type="component" value="Unassembled WGS sequence"/>
</dbReference>
<dbReference type="InterPro" id="IPR050196">
    <property type="entry name" value="Cytochrome_P450_Monoox"/>
</dbReference>
<dbReference type="EMBL" id="JAZDUA010000298">
    <property type="protein sequence ID" value="KAK7861805.1"/>
    <property type="molecule type" value="Genomic_DNA"/>
</dbReference>
<evidence type="ECO:0000256" key="12">
    <source>
        <dbReference type="ARBA" id="ARBA00023136"/>
    </source>
</evidence>
<dbReference type="GO" id="GO:0005789">
    <property type="term" value="C:endoplasmic reticulum membrane"/>
    <property type="evidence" value="ECO:0007669"/>
    <property type="project" value="UniProtKB-SubCell"/>
</dbReference>
<dbReference type="SUPFAM" id="SSF48264">
    <property type="entry name" value="Cytochrome P450"/>
    <property type="match status" value="1"/>
</dbReference>
<dbReference type="InterPro" id="IPR017972">
    <property type="entry name" value="Cyt_P450_CS"/>
</dbReference>
<evidence type="ECO:0000256" key="10">
    <source>
        <dbReference type="ARBA" id="ARBA00023004"/>
    </source>
</evidence>
<dbReference type="GO" id="GO:0004497">
    <property type="term" value="F:monooxygenase activity"/>
    <property type="evidence" value="ECO:0007669"/>
    <property type="project" value="UniProtKB-KW"/>
</dbReference>
<keyword evidence="16" id="KW-1185">Reference proteome</keyword>
<sequence>MSDAEHVEAIFRSSVNIDKAFTYKFLEPWLGKGLLTSSGKKWHSHRKLITPTFHFKILEAFQEVFAEKSSILVQKLEKEVGNTEGFDVYPYITLCALDIICETAMGTEINAQEDSHSPYVSAIYRASELTLGRMLRPWLHSDFIYSLTRDGKKYKQCLNTLHSFTSKVINERKLSLMKKHYIEEEPDVLGKKRRKAFLDLLLEASEEGGRLTDEEIREEVDTFMFEGHDTTSASLCWTLFLLGNYPQIQERVFEEQSEIFNGSDRLPTTQDVAEMKYLERVIKESLRLYPSVPFIGRALTEEVQVGEYLLPADTHVNIQIYHVNRDPKYFPNPDEFNPDNFLPEKVQGRHPYAYVPFSAGSRNCIGQKFALLEEKTVLSAVIRRFRVRALDRPADITLVAELVLRPLNGIRLVLERR</sequence>
<dbReference type="PRINTS" id="PR00463">
    <property type="entry name" value="EP450I"/>
</dbReference>
<dbReference type="PANTHER" id="PTHR24291">
    <property type="entry name" value="CYTOCHROME P450 FAMILY 4"/>
    <property type="match status" value="1"/>
</dbReference>
<comment type="caution">
    <text evidence="15">The sequence shown here is derived from an EMBL/GenBank/DDBJ whole genome shotgun (WGS) entry which is preliminary data.</text>
</comment>
<keyword evidence="12" id="KW-0472">Membrane</keyword>
<dbReference type="PANTHER" id="PTHR24291:SF189">
    <property type="entry name" value="CYTOCHROME P450 4C3-RELATED"/>
    <property type="match status" value="1"/>
</dbReference>
<keyword evidence="10 13" id="KW-0408">Iron</keyword>
<evidence type="ECO:0000256" key="7">
    <source>
        <dbReference type="ARBA" id="ARBA00022824"/>
    </source>
</evidence>
<comment type="cofactor">
    <cofactor evidence="1 13">
        <name>heme</name>
        <dbReference type="ChEBI" id="CHEBI:30413"/>
    </cofactor>
</comment>